<keyword evidence="3 10" id="KW-0813">Transport</keyword>
<name>A0A075FLV9_9ARCH</name>
<keyword evidence="11" id="KW-0175">Coiled coil</keyword>
<dbReference type="AlphaFoldDB" id="A0A075FLV9"/>
<feature type="coiled-coil region" evidence="11">
    <location>
        <begin position="94"/>
        <end position="128"/>
    </location>
</feature>
<sequence length="703" mass="78908">MFKPVQMAKIAIMGLRKNQQTAVSILHDMEVLQLEPLSKDVSAILKNERDTELTRQVSDELLRVKALMTVLPSIPVIATKRFDSIDDLLRTASSINVDEQVASLEKEKEALLTEIKDIENNLKLVEEFSFFPEDLKILQLSSATSYFGRISSDKFEEFKKAITTHSKDIMLYAKAGKELTRLILVVFPTISSDEFANIVQTHNVKIEAVPTLNGKPNEIITSEKGNLQTKNQRLKQINDELNKISEKHYANLVEVEEQLQIENKKLEVISNLGVTKDAFAMEGWVPKPKLDQVKSTLEKFTEGTTIYDLETKEEEKAPTLMSNPGRFRLFEAFIRFYSLPQSKEFDPTMVFALIFPIFYGLMIGDTGYCLVILLVCLWVIRRVEKGKRNLNIMPRQLRSFAMLILKKRQMVKLSKAMIPGCVVGIVLGCIFDLHFGFHLNGYVFDILASAGVTGLPEPGEILNRPSQAFLDPIHNAGTLLLYAGYIGIGFVSFGLILGVIDCMREGEKKEALVKIGWLAVGWGIVLLGLALISGDAINPTWDRLIEVNPIAYMYYGLIFGGIALMVAFDKSKGPMKVMALMEVATIISHILSYTRLIGILLASVILAHTIDYIFLKSLNIGLPLAALGIMILFIGHLFNIIIGVFEPGIQGARLVYVEYFSKFYRGNGRKFSPFGSLRRFTEQQYSSGQQENEKLGKPKLKVK</sequence>
<comment type="function">
    <text evidence="8">Component of the A-type ATP synthase that produces ATP from ADP in the presence of a proton gradient across the membrane.</text>
</comment>
<feature type="transmembrane region" description="Helical" evidence="10">
    <location>
        <begin position="349"/>
        <end position="380"/>
    </location>
</feature>
<evidence type="ECO:0000313" key="12">
    <source>
        <dbReference type="EMBL" id="AIE92384.1"/>
    </source>
</evidence>
<dbReference type="GO" id="GO:0033179">
    <property type="term" value="C:proton-transporting V-type ATPase, V0 domain"/>
    <property type="evidence" value="ECO:0007669"/>
    <property type="project" value="InterPro"/>
</dbReference>
<comment type="similarity">
    <text evidence="2 10">Belongs to the V-ATPase 116 kDa subunit family.</text>
</comment>
<dbReference type="Gene3D" id="3.30.70.2750">
    <property type="match status" value="1"/>
</dbReference>
<accession>A0A075FLV9</accession>
<feature type="coiled-coil region" evidence="11">
    <location>
        <begin position="220"/>
        <end position="272"/>
    </location>
</feature>
<dbReference type="EMBL" id="KF900363">
    <property type="protein sequence ID" value="AIE92384.1"/>
    <property type="molecule type" value="Genomic_DNA"/>
</dbReference>
<feature type="transmembrane region" description="Helical" evidence="10">
    <location>
        <begin position="416"/>
        <end position="437"/>
    </location>
</feature>
<reference evidence="12" key="1">
    <citation type="journal article" date="2014" name="Genome Biol. Evol.">
        <title>Pangenome evidence for extensive interdomain horizontal transfer affecting lineage core and shell genes in uncultured planktonic thaumarchaeota and euryarchaeota.</title>
        <authorList>
            <person name="Deschamps P."/>
            <person name="Zivanovic Y."/>
            <person name="Moreira D."/>
            <person name="Rodriguez-Valera F."/>
            <person name="Lopez-Garcia P."/>
        </authorList>
    </citation>
    <scope>NUCLEOTIDE SEQUENCE</scope>
</reference>
<dbReference type="PANTHER" id="PTHR11629:SF63">
    <property type="entry name" value="V-TYPE PROTON ATPASE SUBUNIT A"/>
    <property type="match status" value="1"/>
</dbReference>
<evidence type="ECO:0000256" key="1">
    <source>
        <dbReference type="ARBA" id="ARBA00004141"/>
    </source>
</evidence>
<organism evidence="12">
    <name type="scientific">uncultured marine thaumarchaeote AD1000_21_H05</name>
    <dbReference type="NCBI Taxonomy" id="1455901"/>
    <lineage>
        <taxon>Archaea</taxon>
        <taxon>Nitrososphaerota</taxon>
        <taxon>environmental samples</taxon>
    </lineage>
</organism>
<dbReference type="InterPro" id="IPR002490">
    <property type="entry name" value="V-ATPase_116kDa_su"/>
</dbReference>
<dbReference type="GO" id="GO:0007035">
    <property type="term" value="P:vacuolar acidification"/>
    <property type="evidence" value="ECO:0007669"/>
    <property type="project" value="TreeGrafter"/>
</dbReference>
<keyword evidence="7 10" id="KW-0472">Membrane</keyword>
<dbReference type="GO" id="GO:0016471">
    <property type="term" value="C:vacuolar proton-transporting V-type ATPase complex"/>
    <property type="evidence" value="ECO:0007669"/>
    <property type="project" value="TreeGrafter"/>
</dbReference>
<evidence type="ECO:0000256" key="8">
    <source>
        <dbReference type="ARBA" id="ARBA00059506"/>
    </source>
</evidence>
<dbReference type="GO" id="GO:0046961">
    <property type="term" value="F:proton-transporting ATPase activity, rotational mechanism"/>
    <property type="evidence" value="ECO:0007669"/>
    <property type="project" value="InterPro"/>
</dbReference>
<feature type="transmembrane region" description="Helical" evidence="10">
    <location>
        <begin position="620"/>
        <end position="645"/>
    </location>
</feature>
<keyword evidence="12" id="KW-0378">Hydrolase</keyword>
<keyword evidence="6 10" id="KW-0406">Ion transport</keyword>
<feature type="transmembrane region" description="Helical" evidence="10">
    <location>
        <begin position="512"/>
        <end position="532"/>
    </location>
</feature>
<evidence type="ECO:0000256" key="10">
    <source>
        <dbReference type="RuleBase" id="RU361189"/>
    </source>
</evidence>
<dbReference type="GO" id="GO:0016787">
    <property type="term" value="F:hydrolase activity"/>
    <property type="evidence" value="ECO:0007669"/>
    <property type="project" value="UniProtKB-KW"/>
</dbReference>
<keyword evidence="4 10" id="KW-0812">Transmembrane</keyword>
<feature type="transmembrane region" description="Helical" evidence="10">
    <location>
        <begin position="552"/>
        <end position="569"/>
    </location>
</feature>
<evidence type="ECO:0000256" key="7">
    <source>
        <dbReference type="ARBA" id="ARBA00023136"/>
    </source>
</evidence>
<evidence type="ECO:0000256" key="3">
    <source>
        <dbReference type="ARBA" id="ARBA00022448"/>
    </source>
</evidence>
<comment type="subcellular location">
    <subcellularLocation>
        <location evidence="1">Membrane</location>
        <topology evidence="1">Multi-pass membrane protein</topology>
    </subcellularLocation>
</comment>
<dbReference type="Pfam" id="PF01496">
    <property type="entry name" value="V_ATPase_I"/>
    <property type="match status" value="1"/>
</dbReference>
<evidence type="ECO:0000256" key="5">
    <source>
        <dbReference type="ARBA" id="ARBA00022989"/>
    </source>
</evidence>
<gene>
    <name evidence="12" type="primary">ATPVI</name>
    <name evidence="12" type="synonym">ntpI</name>
</gene>
<evidence type="ECO:0000256" key="6">
    <source>
        <dbReference type="ARBA" id="ARBA00023065"/>
    </source>
</evidence>
<evidence type="ECO:0000256" key="9">
    <source>
        <dbReference type="ARBA" id="ARBA00068671"/>
    </source>
</evidence>
<evidence type="ECO:0000256" key="11">
    <source>
        <dbReference type="SAM" id="Coils"/>
    </source>
</evidence>
<protein>
    <recommendedName>
        <fullName evidence="9 10">A-type ATP synthase subunit I</fullName>
    </recommendedName>
</protein>
<proteinExistence type="inferred from homology"/>
<dbReference type="Gene3D" id="3.30.70.2170">
    <property type="match status" value="1"/>
</dbReference>
<feature type="transmembrane region" description="Helical" evidence="10">
    <location>
        <begin position="590"/>
        <end position="614"/>
    </location>
</feature>
<feature type="transmembrane region" description="Helical" evidence="10">
    <location>
        <begin position="479"/>
        <end position="500"/>
    </location>
</feature>
<evidence type="ECO:0000256" key="2">
    <source>
        <dbReference type="ARBA" id="ARBA00009904"/>
    </source>
</evidence>
<dbReference type="GO" id="GO:0051117">
    <property type="term" value="F:ATPase binding"/>
    <property type="evidence" value="ECO:0007669"/>
    <property type="project" value="TreeGrafter"/>
</dbReference>
<keyword evidence="5 10" id="KW-1133">Transmembrane helix</keyword>
<evidence type="ECO:0000256" key="4">
    <source>
        <dbReference type="ARBA" id="ARBA00022692"/>
    </source>
</evidence>
<dbReference type="PANTHER" id="PTHR11629">
    <property type="entry name" value="VACUOLAR PROTON ATPASES"/>
    <property type="match status" value="1"/>
</dbReference>
<dbReference type="Gene3D" id="1.20.1460.20">
    <property type="match status" value="1"/>
</dbReference>